<dbReference type="InterPro" id="IPR042244">
    <property type="entry name" value="HypD_2_sf"/>
</dbReference>
<dbReference type="RefSeq" id="WP_089338338.1">
    <property type="nucleotide sequence ID" value="NZ_FZNO01000028.1"/>
</dbReference>
<dbReference type="GO" id="GO:0051604">
    <property type="term" value="P:protein maturation"/>
    <property type="evidence" value="ECO:0007669"/>
    <property type="project" value="TreeGrafter"/>
</dbReference>
<keyword evidence="3" id="KW-0408">Iron</keyword>
<dbReference type="Proteomes" id="UP000198403">
    <property type="component" value="Unassembled WGS sequence"/>
</dbReference>
<comment type="similarity">
    <text evidence="1">Belongs to the HypD family.</text>
</comment>
<dbReference type="GO" id="GO:0070025">
    <property type="term" value="F:carbon monoxide binding"/>
    <property type="evidence" value="ECO:0007669"/>
    <property type="project" value="TreeGrafter"/>
</dbReference>
<name>A0A238ZDJ2_9ACTN</name>
<evidence type="ECO:0000256" key="3">
    <source>
        <dbReference type="ARBA" id="ARBA00023004"/>
    </source>
</evidence>
<proteinExistence type="inferred from homology"/>
<organism evidence="4 5">
    <name type="scientific">Blastococcus mobilis</name>
    <dbReference type="NCBI Taxonomy" id="1938746"/>
    <lineage>
        <taxon>Bacteria</taxon>
        <taxon>Bacillati</taxon>
        <taxon>Actinomycetota</taxon>
        <taxon>Actinomycetes</taxon>
        <taxon>Geodermatophilales</taxon>
        <taxon>Geodermatophilaceae</taxon>
        <taxon>Blastococcus</taxon>
    </lineage>
</organism>
<dbReference type="GO" id="GO:0005506">
    <property type="term" value="F:iron ion binding"/>
    <property type="evidence" value="ECO:0007669"/>
    <property type="project" value="TreeGrafter"/>
</dbReference>
<gene>
    <name evidence="4" type="ORF">SAMN06272737_1285</name>
</gene>
<dbReference type="NCBIfam" id="TIGR00075">
    <property type="entry name" value="hypD"/>
    <property type="match status" value="1"/>
</dbReference>
<dbReference type="Gene3D" id="3.40.50.11750">
    <property type="entry name" value="HypD, alpha/beta domain 1"/>
    <property type="match status" value="2"/>
</dbReference>
<evidence type="ECO:0000313" key="5">
    <source>
        <dbReference type="Proteomes" id="UP000198403"/>
    </source>
</evidence>
<dbReference type="InterPro" id="IPR042243">
    <property type="entry name" value="HypD_1"/>
</dbReference>
<dbReference type="PANTHER" id="PTHR30149">
    <property type="entry name" value="HYDROGENASE PROTEIN ASSEMBLY PROTEIN HYPD"/>
    <property type="match status" value="1"/>
</dbReference>
<sequence length="379" mass="41246">MRFVDEYRDPAAARVAVRRITELADGGRGGLPYAFMEVCGGHTHTIYRHGIEQLLPETVELVHGPGCPVCVIPMGRVDDAIALAERPGVVFTSFGDMMRVPGSAGSLLEAKARGADVRMVYSPLDALKIAEATPDMQVVFFAVGFETTAPSTAVTLLRARERGIRNFSVFSNHVTIVPPLKAILESPDLRLDGFLGPGHVSTVIGNRPYDFVARRYGKPLVTTGFEPLDILQAIVMLLEQFAEGRCEVENQYTRVVRDEGNPIALAMLQQVFRLRPHFEWRGLGFIAQSALALSEDFADWDAERRFDLPGVRVADPKACQCGEVLKGAIKPWECKVFGTACTPETPIGTCMVSSEGACAAYYTFGRLHRTAAGLAAASS</sequence>
<evidence type="ECO:0000313" key="4">
    <source>
        <dbReference type="EMBL" id="SNR81586.1"/>
    </source>
</evidence>
<dbReference type="PANTHER" id="PTHR30149:SF0">
    <property type="entry name" value="HYDROGENASE MATURATION FACTOR HYPD"/>
    <property type="match status" value="1"/>
</dbReference>
<dbReference type="PIRSF" id="PIRSF005622">
    <property type="entry name" value="Hydrgn_mat_hypD"/>
    <property type="match status" value="1"/>
</dbReference>
<evidence type="ECO:0000256" key="1">
    <source>
        <dbReference type="ARBA" id="ARBA00007888"/>
    </source>
</evidence>
<dbReference type="Gene3D" id="6.10.20.100">
    <property type="match status" value="1"/>
</dbReference>
<keyword evidence="2" id="KW-0479">Metal-binding</keyword>
<dbReference type="Pfam" id="PF01924">
    <property type="entry name" value="HypD"/>
    <property type="match status" value="1"/>
</dbReference>
<protein>
    <submittedName>
        <fullName evidence="4">Hydrogenase maturation protein HypD</fullName>
    </submittedName>
</protein>
<dbReference type="AlphaFoldDB" id="A0A238ZDJ2"/>
<dbReference type="EMBL" id="FZNO01000028">
    <property type="protein sequence ID" value="SNR81586.1"/>
    <property type="molecule type" value="Genomic_DNA"/>
</dbReference>
<dbReference type="GO" id="GO:0051539">
    <property type="term" value="F:4 iron, 4 sulfur cluster binding"/>
    <property type="evidence" value="ECO:0007669"/>
    <property type="project" value="TreeGrafter"/>
</dbReference>
<keyword evidence="5" id="KW-1185">Reference proteome</keyword>
<dbReference type="InterPro" id="IPR002780">
    <property type="entry name" value="Hyd_form_HypD"/>
</dbReference>
<reference evidence="4 5" key="1">
    <citation type="submission" date="2017-06" db="EMBL/GenBank/DDBJ databases">
        <authorList>
            <person name="Kim H.J."/>
            <person name="Triplett B.A."/>
        </authorList>
    </citation>
    <scope>NUCLEOTIDE SEQUENCE [LARGE SCALE GENOMIC DNA]</scope>
    <source>
        <strain evidence="4 5">DSM 44272</strain>
    </source>
</reference>
<accession>A0A238ZDJ2</accession>
<dbReference type="OrthoDB" id="9770424at2"/>
<evidence type="ECO:0000256" key="2">
    <source>
        <dbReference type="ARBA" id="ARBA00022723"/>
    </source>
</evidence>